<proteinExistence type="predicted"/>
<gene>
    <name evidence="3" type="ORF">V1264_002468</name>
</gene>
<dbReference type="AlphaFoldDB" id="A0AAN9C447"/>
<reference evidence="3 4" key="1">
    <citation type="submission" date="2024-02" db="EMBL/GenBank/DDBJ databases">
        <title>Chromosome-scale genome assembly of the rough periwinkle Littorina saxatilis.</title>
        <authorList>
            <person name="De Jode A."/>
            <person name="Faria R."/>
            <person name="Formenti G."/>
            <person name="Sims Y."/>
            <person name="Smith T.P."/>
            <person name="Tracey A."/>
            <person name="Wood J.M.D."/>
            <person name="Zagrodzka Z.B."/>
            <person name="Johannesson K."/>
            <person name="Butlin R.K."/>
            <person name="Leder E.H."/>
        </authorList>
    </citation>
    <scope>NUCLEOTIDE SEQUENCE [LARGE SCALE GENOMIC DNA]</scope>
    <source>
        <strain evidence="3">Snail1</strain>
        <tissue evidence="3">Muscle</tissue>
    </source>
</reference>
<evidence type="ECO:0000256" key="1">
    <source>
        <dbReference type="SAM" id="MobiDB-lite"/>
    </source>
</evidence>
<protein>
    <recommendedName>
        <fullName evidence="2">OTU domain-containing protein</fullName>
    </recommendedName>
</protein>
<dbReference type="InterPro" id="IPR038765">
    <property type="entry name" value="Papain-like_cys_pep_sf"/>
</dbReference>
<accession>A0AAN9C447</accession>
<evidence type="ECO:0000313" key="3">
    <source>
        <dbReference type="EMBL" id="KAK7116862.1"/>
    </source>
</evidence>
<dbReference type="Gene3D" id="3.90.70.80">
    <property type="match status" value="1"/>
</dbReference>
<dbReference type="SUPFAM" id="SSF54001">
    <property type="entry name" value="Cysteine proteinases"/>
    <property type="match status" value="1"/>
</dbReference>
<comment type="caution">
    <text evidence="3">The sequence shown here is derived from an EMBL/GenBank/DDBJ whole genome shotgun (WGS) entry which is preliminary data.</text>
</comment>
<feature type="domain" description="OTU" evidence="2">
    <location>
        <begin position="81"/>
        <end position="120"/>
    </location>
</feature>
<dbReference type="EMBL" id="JBAMIC010000001">
    <property type="protein sequence ID" value="KAK7116862.1"/>
    <property type="molecule type" value="Genomic_DNA"/>
</dbReference>
<feature type="compositionally biased region" description="Low complexity" evidence="1">
    <location>
        <begin position="48"/>
        <end position="65"/>
    </location>
</feature>
<name>A0AAN9C447_9CAEN</name>
<feature type="region of interest" description="Disordered" evidence="1">
    <location>
        <begin position="20"/>
        <end position="68"/>
    </location>
</feature>
<dbReference type="InterPro" id="IPR003323">
    <property type="entry name" value="OTU_dom"/>
</dbReference>
<keyword evidence="4" id="KW-1185">Reference proteome</keyword>
<dbReference type="PROSITE" id="PS50802">
    <property type="entry name" value="OTU"/>
    <property type="match status" value="1"/>
</dbReference>
<organism evidence="3 4">
    <name type="scientific">Littorina saxatilis</name>
    <dbReference type="NCBI Taxonomy" id="31220"/>
    <lineage>
        <taxon>Eukaryota</taxon>
        <taxon>Metazoa</taxon>
        <taxon>Spiralia</taxon>
        <taxon>Lophotrochozoa</taxon>
        <taxon>Mollusca</taxon>
        <taxon>Gastropoda</taxon>
        <taxon>Caenogastropoda</taxon>
        <taxon>Littorinimorpha</taxon>
        <taxon>Littorinoidea</taxon>
        <taxon>Littorinidae</taxon>
        <taxon>Littorina</taxon>
    </lineage>
</organism>
<sequence>MPLSKRQFWNSLAEDKNNLDLQVQKSEVSESSESDLDNDDDHPSPTEPRGSCMSSACSSRPSRPSYPLYEGIDPILAAEGRQIEYTRGDGNCFFRAISRELDGSEVNHGKWRDINQSINQ</sequence>
<feature type="compositionally biased region" description="Acidic residues" evidence="1">
    <location>
        <begin position="30"/>
        <end position="40"/>
    </location>
</feature>
<evidence type="ECO:0000259" key="2">
    <source>
        <dbReference type="PROSITE" id="PS50802"/>
    </source>
</evidence>
<evidence type="ECO:0000313" key="4">
    <source>
        <dbReference type="Proteomes" id="UP001374579"/>
    </source>
</evidence>
<dbReference type="Proteomes" id="UP001374579">
    <property type="component" value="Unassembled WGS sequence"/>
</dbReference>